<evidence type="ECO:0000256" key="6">
    <source>
        <dbReference type="ARBA" id="ARBA00022833"/>
    </source>
</evidence>
<evidence type="ECO:0000256" key="4">
    <source>
        <dbReference type="ARBA" id="ARBA00022723"/>
    </source>
</evidence>
<reference evidence="13 14" key="1">
    <citation type="submission" date="2015-01" db="EMBL/GenBank/DDBJ databases">
        <authorList>
            <person name="Xiang T."/>
            <person name="Song Y."/>
            <person name="Huang L."/>
            <person name="Wang B."/>
            <person name="Wu P."/>
        </authorList>
    </citation>
    <scope>NUCLEOTIDE SEQUENCE [LARGE SCALE GENOMIC DNA]</scope>
    <source>
        <strain evidence="13 14">Ccy74</strain>
    </source>
</reference>
<dbReference type="EMBL" id="CDOG01000012">
    <property type="protein sequence ID" value="CEN36692.1"/>
    <property type="molecule type" value="Genomic_DNA"/>
</dbReference>
<evidence type="ECO:0000313" key="14">
    <source>
        <dbReference type="Proteomes" id="UP000038083"/>
    </source>
</evidence>
<dbReference type="EC" id="3.4.24.-" evidence="13"/>
<dbReference type="Proteomes" id="UP000038083">
    <property type="component" value="Unassembled WGS sequence"/>
</dbReference>
<keyword evidence="2 10" id="KW-0645">Protease</keyword>
<organism evidence="13 14">
    <name type="scientific">Capnocytophaga cynodegmi</name>
    <dbReference type="NCBI Taxonomy" id="28189"/>
    <lineage>
        <taxon>Bacteria</taxon>
        <taxon>Pseudomonadati</taxon>
        <taxon>Bacteroidota</taxon>
        <taxon>Flavobacteriia</taxon>
        <taxon>Flavobacteriales</taxon>
        <taxon>Flavobacteriaceae</taxon>
        <taxon>Capnocytophaga</taxon>
    </lineage>
</organism>
<evidence type="ECO:0000256" key="11">
    <source>
        <dbReference type="SAM" id="Phobius"/>
    </source>
</evidence>
<feature type="transmembrane region" description="Helical" evidence="11">
    <location>
        <begin position="206"/>
        <end position="231"/>
    </location>
</feature>
<keyword evidence="6 10" id="KW-0862">Zinc</keyword>
<comment type="cofactor">
    <cofactor evidence="10">
        <name>Zn(2+)</name>
        <dbReference type="ChEBI" id="CHEBI:29105"/>
    </cofactor>
    <text evidence="10">Binds 1 zinc ion per subunit.</text>
</comment>
<dbReference type="GO" id="GO:0006508">
    <property type="term" value="P:proteolysis"/>
    <property type="evidence" value="ECO:0007669"/>
    <property type="project" value="UniProtKB-KW"/>
</dbReference>
<comment type="similarity">
    <text evidence="10">Belongs to the peptidase M48 family.</text>
</comment>
<feature type="domain" description="Peptidase M48" evidence="12">
    <location>
        <begin position="118"/>
        <end position="284"/>
    </location>
</feature>
<proteinExistence type="inferred from homology"/>
<evidence type="ECO:0000259" key="12">
    <source>
        <dbReference type="Pfam" id="PF01435"/>
    </source>
</evidence>
<dbReference type="PANTHER" id="PTHR43221">
    <property type="entry name" value="PROTEASE HTPX"/>
    <property type="match status" value="1"/>
</dbReference>
<name>A0A0B7HFR5_9FLAO</name>
<protein>
    <submittedName>
        <fullName evidence="13">Peptidase, M48 family</fullName>
        <ecNumber evidence="13">3.4.24.-</ecNumber>
    </submittedName>
</protein>
<evidence type="ECO:0000256" key="10">
    <source>
        <dbReference type="RuleBase" id="RU003983"/>
    </source>
</evidence>
<dbReference type="Gene3D" id="3.30.2010.10">
    <property type="entry name" value="Metalloproteases ('zincins'), catalytic domain"/>
    <property type="match status" value="1"/>
</dbReference>
<dbReference type="InterPro" id="IPR001915">
    <property type="entry name" value="Peptidase_M48"/>
</dbReference>
<keyword evidence="1" id="KW-1003">Cell membrane</keyword>
<keyword evidence="4" id="KW-0479">Metal-binding</keyword>
<evidence type="ECO:0000256" key="9">
    <source>
        <dbReference type="ARBA" id="ARBA00023136"/>
    </source>
</evidence>
<evidence type="ECO:0000256" key="5">
    <source>
        <dbReference type="ARBA" id="ARBA00022801"/>
    </source>
</evidence>
<evidence type="ECO:0000256" key="8">
    <source>
        <dbReference type="ARBA" id="ARBA00023049"/>
    </source>
</evidence>
<keyword evidence="8 10" id="KW-0482">Metalloprotease</keyword>
<accession>A0A0B7HFR5</accession>
<dbReference type="GO" id="GO:0046872">
    <property type="term" value="F:metal ion binding"/>
    <property type="evidence" value="ECO:0007669"/>
    <property type="project" value="UniProtKB-KW"/>
</dbReference>
<feature type="transmembrane region" description="Helical" evidence="11">
    <location>
        <begin position="176"/>
        <end position="194"/>
    </location>
</feature>
<keyword evidence="5 10" id="KW-0378">Hydrolase</keyword>
<feature type="transmembrane region" description="Helical" evidence="11">
    <location>
        <begin position="69"/>
        <end position="89"/>
    </location>
</feature>
<evidence type="ECO:0000256" key="7">
    <source>
        <dbReference type="ARBA" id="ARBA00022989"/>
    </source>
</evidence>
<keyword evidence="3 11" id="KW-0812">Transmembrane</keyword>
<dbReference type="PANTHER" id="PTHR43221:SF2">
    <property type="entry name" value="PROTEASE HTPX HOMOLOG"/>
    <property type="match status" value="1"/>
</dbReference>
<evidence type="ECO:0000313" key="13">
    <source>
        <dbReference type="EMBL" id="CEN36692.1"/>
    </source>
</evidence>
<sequence length="295" mass="34415">MYFKSFFFSVGLIFFTKFLIAIVIFKLSGEKKTFSEVFIYKDELVDAFVISTFLCVFIELLKYHQGSKILMFLFNIIILVLLLLYHFLATPLRVIFQKKKYIEDKELEDILQEDNLCYSIRIIKGNVTNAFATGFLPYTKVILVGETLYKKMSREELKAIIYHEIGHLKLGHIRKMFFLGLCSLAVSFAINRYQTKIVIEYNLLDTVYEVIMVGMGGLMYGGILVLFSYIFQRRMEYQADNFAVQKVGAKLYIQTLNKLNEICDYKMNKGSITHPSIKKRIENAWKTEEKYGFTG</sequence>
<gene>
    <name evidence="13" type="ORF">CCYN74_20022</name>
</gene>
<dbReference type="RefSeq" id="WP_041996244.1">
    <property type="nucleotide sequence ID" value="NZ_CDOG01000012.1"/>
</dbReference>
<dbReference type="AlphaFoldDB" id="A0A0B7HFR5"/>
<dbReference type="InterPro" id="IPR050083">
    <property type="entry name" value="HtpX_protease"/>
</dbReference>
<feature type="transmembrane region" description="Helical" evidence="11">
    <location>
        <begin position="45"/>
        <end position="63"/>
    </location>
</feature>
<evidence type="ECO:0000256" key="2">
    <source>
        <dbReference type="ARBA" id="ARBA00022670"/>
    </source>
</evidence>
<keyword evidence="7 11" id="KW-1133">Transmembrane helix</keyword>
<keyword evidence="9 11" id="KW-0472">Membrane</keyword>
<feature type="transmembrane region" description="Helical" evidence="11">
    <location>
        <begin position="6"/>
        <end position="25"/>
    </location>
</feature>
<evidence type="ECO:0000256" key="3">
    <source>
        <dbReference type="ARBA" id="ARBA00022692"/>
    </source>
</evidence>
<evidence type="ECO:0000256" key="1">
    <source>
        <dbReference type="ARBA" id="ARBA00022475"/>
    </source>
</evidence>
<dbReference type="Pfam" id="PF01435">
    <property type="entry name" value="Peptidase_M48"/>
    <property type="match status" value="1"/>
</dbReference>
<dbReference type="GO" id="GO:0004222">
    <property type="term" value="F:metalloendopeptidase activity"/>
    <property type="evidence" value="ECO:0007669"/>
    <property type="project" value="InterPro"/>
</dbReference>
<dbReference type="OrthoDB" id="910748at2"/>